<evidence type="ECO:0000256" key="1">
    <source>
        <dbReference type="SAM" id="SignalP"/>
    </source>
</evidence>
<dbReference type="Gene3D" id="3.10.450.10">
    <property type="match status" value="1"/>
</dbReference>
<protein>
    <recommendedName>
        <fullName evidence="4">Cystatin domain-containing protein</fullName>
    </recommendedName>
</protein>
<organism evidence="2 3">
    <name type="scientific">Glossina brevipalpis</name>
    <dbReference type="NCBI Taxonomy" id="37001"/>
    <lineage>
        <taxon>Eukaryota</taxon>
        <taxon>Metazoa</taxon>
        <taxon>Ecdysozoa</taxon>
        <taxon>Arthropoda</taxon>
        <taxon>Hexapoda</taxon>
        <taxon>Insecta</taxon>
        <taxon>Pterygota</taxon>
        <taxon>Neoptera</taxon>
        <taxon>Endopterygota</taxon>
        <taxon>Diptera</taxon>
        <taxon>Brachycera</taxon>
        <taxon>Muscomorpha</taxon>
        <taxon>Hippoboscoidea</taxon>
        <taxon>Glossinidae</taxon>
        <taxon>Glossina</taxon>
    </lineage>
</organism>
<evidence type="ECO:0000313" key="3">
    <source>
        <dbReference type="Proteomes" id="UP000091820"/>
    </source>
</evidence>
<name>A0A1A9WNF7_9MUSC</name>
<reference evidence="2" key="2">
    <citation type="submission" date="2020-05" db="UniProtKB">
        <authorList>
            <consortium name="EnsemblMetazoa"/>
        </authorList>
    </citation>
    <scope>IDENTIFICATION</scope>
    <source>
        <strain evidence="2">IAEA</strain>
    </source>
</reference>
<evidence type="ECO:0008006" key="4">
    <source>
        <dbReference type="Google" id="ProtNLM"/>
    </source>
</evidence>
<dbReference type="VEuPathDB" id="VectorBase:GBRI026075"/>
<keyword evidence="3" id="KW-1185">Reference proteome</keyword>
<keyword evidence="1" id="KW-0732">Signal</keyword>
<feature type="chain" id="PRO_5008400498" description="Cystatin domain-containing protein" evidence="1">
    <location>
        <begin position="23"/>
        <end position="128"/>
    </location>
</feature>
<proteinExistence type="predicted"/>
<dbReference type="Proteomes" id="UP000091820">
    <property type="component" value="Unassembled WGS sequence"/>
</dbReference>
<dbReference type="InterPro" id="IPR046350">
    <property type="entry name" value="Cystatin_sf"/>
</dbReference>
<sequence>MFNLKILIFIITVLAIGRGEQAFRTRARRYMDSIVEIENFVAAETQLKNSLTRIAATTGPKYRLARVNTAYTATGTGTMTKYNADLFDEHNKIKHCSITLWSRPWLENEIEVTFECDGEDIIVRKYNG</sequence>
<dbReference type="AlphaFoldDB" id="A0A1A9WNF7"/>
<evidence type="ECO:0000313" key="2">
    <source>
        <dbReference type="EnsemblMetazoa" id="GBRI026075-PA"/>
    </source>
</evidence>
<accession>A0A1A9WNF7</accession>
<reference evidence="3" key="1">
    <citation type="submission" date="2014-03" db="EMBL/GenBank/DDBJ databases">
        <authorList>
            <person name="Aksoy S."/>
            <person name="Warren W."/>
            <person name="Wilson R.K."/>
        </authorList>
    </citation>
    <scope>NUCLEOTIDE SEQUENCE [LARGE SCALE GENOMIC DNA]</scope>
    <source>
        <strain evidence="3">IAEA</strain>
    </source>
</reference>
<dbReference type="EnsemblMetazoa" id="GBRI026075-RA">
    <property type="protein sequence ID" value="GBRI026075-PA"/>
    <property type="gene ID" value="GBRI026075"/>
</dbReference>
<dbReference type="SUPFAM" id="SSF54403">
    <property type="entry name" value="Cystatin/monellin"/>
    <property type="match status" value="1"/>
</dbReference>
<feature type="signal peptide" evidence="1">
    <location>
        <begin position="1"/>
        <end position="22"/>
    </location>
</feature>